<organism evidence="14 15">
    <name type="scientific">Candidatus Sherwoodlollariibacterium unditelluris</name>
    <dbReference type="NCBI Taxonomy" id="1974757"/>
    <lineage>
        <taxon>Bacteria</taxon>
        <taxon>Pseudomonadati</taxon>
        <taxon>Candidatus Omnitrophota</taxon>
        <taxon>Candidatus Sherwoodlollariibacterium</taxon>
    </lineage>
</organism>
<dbReference type="InterPro" id="IPR018165">
    <property type="entry name" value="Ala-tRNA-synth_IIc_core"/>
</dbReference>
<keyword evidence="7 11" id="KW-0067">ATP-binding</keyword>
<evidence type="ECO:0000256" key="10">
    <source>
        <dbReference type="ARBA" id="ARBA00023146"/>
    </source>
</evidence>
<evidence type="ECO:0000256" key="12">
    <source>
        <dbReference type="SAM" id="Coils"/>
    </source>
</evidence>
<dbReference type="CDD" id="cd00673">
    <property type="entry name" value="AlaRS_core"/>
    <property type="match status" value="1"/>
</dbReference>
<dbReference type="InterPro" id="IPR045864">
    <property type="entry name" value="aa-tRNA-synth_II/BPL/LPL"/>
</dbReference>
<dbReference type="SMART" id="SM00863">
    <property type="entry name" value="tRNA_SAD"/>
    <property type="match status" value="1"/>
</dbReference>
<dbReference type="SUPFAM" id="SSF101353">
    <property type="entry name" value="Putative anticodon-binding domain of alanyl-tRNA synthetase (AlaRS)"/>
    <property type="match status" value="1"/>
</dbReference>
<keyword evidence="2 11" id="KW-0820">tRNA-binding</keyword>
<protein>
    <recommendedName>
        <fullName evidence="11">Alanine--tRNA ligase</fullName>
        <ecNumber evidence="11">6.1.1.7</ecNumber>
    </recommendedName>
    <alternativeName>
        <fullName evidence="11">Alanyl-tRNA synthetase</fullName>
        <shortName evidence="11">AlaRS</shortName>
    </alternativeName>
</protein>
<evidence type="ECO:0000256" key="9">
    <source>
        <dbReference type="ARBA" id="ARBA00022917"/>
    </source>
</evidence>
<keyword evidence="6 11" id="KW-0862">Zinc</keyword>
<comment type="cofactor">
    <cofactor evidence="11">
        <name>Zn(2+)</name>
        <dbReference type="ChEBI" id="CHEBI:29105"/>
    </cofactor>
    <text evidence="11">Binds 1 zinc ion per subunit.</text>
</comment>
<dbReference type="EC" id="6.1.1.7" evidence="11"/>
<dbReference type="GO" id="GO:0008270">
    <property type="term" value="F:zinc ion binding"/>
    <property type="evidence" value="ECO:0007669"/>
    <property type="project" value="UniProtKB-UniRule"/>
</dbReference>
<keyword evidence="3 11" id="KW-0436">Ligase</keyword>
<reference evidence="14 15" key="1">
    <citation type="submission" date="2017-09" db="EMBL/GenBank/DDBJ databases">
        <title>Depth-based differentiation of microbial function through sediment-hosted aquifers and enrichment of novel symbionts in the deep terrestrial subsurface.</title>
        <authorList>
            <person name="Probst A.J."/>
            <person name="Ladd B."/>
            <person name="Jarett J.K."/>
            <person name="Geller-Mcgrath D.E."/>
            <person name="Sieber C.M."/>
            <person name="Emerson J.B."/>
            <person name="Anantharaman K."/>
            <person name="Thomas B.C."/>
            <person name="Malmstrom R."/>
            <person name="Stieglmeier M."/>
            <person name="Klingl A."/>
            <person name="Woyke T."/>
            <person name="Ryan C.M."/>
            <person name="Banfield J.F."/>
        </authorList>
    </citation>
    <scope>NUCLEOTIDE SEQUENCE [LARGE SCALE GENOMIC DNA]</scope>
    <source>
        <strain evidence="14">CG23_combo_of_CG06-09_8_20_14_all_41_10</strain>
    </source>
</reference>
<dbReference type="SUPFAM" id="SSF55186">
    <property type="entry name" value="ThrRS/AlaRS common domain"/>
    <property type="match status" value="1"/>
</dbReference>
<dbReference type="FunFam" id="3.30.930.10:FF:000004">
    <property type="entry name" value="Alanine--tRNA ligase"/>
    <property type="match status" value="1"/>
</dbReference>
<feature type="binding site" evidence="11">
    <location>
        <position position="720"/>
    </location>
    <ligand>
        <name>Zn(2+)</name>
        <dbReference type="ChEBI" id="CHEBI:29105"/>
    </ligand>
</feature>
<dbReference type="SUPFAM" id="SSF55681">
    <property type="entry name" value="Class II aaRS and biotin synthetases"/>
    <property type="match status" value="1"/>
</dbReference>
<dbReference type="GO" id="GO:0000049">
    <property type="term" value="F:tRNA binding"/>
    <property type="evidence" value="ECO:0007669"/>
    <property type="project" value="UniProtKB-KW"/>
</dbReference>
<feature type="binding site" evidence="11">
    <location>
        <position position="614"/>
    </location>
    <ligand>
        <name>Zn(2+)</name>
        <dbReference type="ChEBI" id="CHEBI:29105"/>
    </ligand>
</feature>
<accession>A0A2G9YLG1</accession>
<dbReference type="InterPro" id="IPR023033">
    <property type="entry name" value="Ala_tRNA_ligase_euk/bac"/>
</dbReference>
<feature type="binding site" evidence="11">
    <location>
        <position position="618"/>
    </location>
    <ligand>
        <name>Zn(2+)</name>
        <dbReference type="ChEBI" id="CHEBI:29105"/>
    </ligand>
</feature>
<evidence type="ECO:0000256" key="6">
    <source>
        <dbReference type="ARBA" id="ARBA00022833"/>
    </source>
</evidence>
<comment type="function">
    <text evidence="11">Catalyzes the attachment of alanine to tRNA(Ala) in a two-step reaction: alanine is first activated by ATP to form Ala-AMP and then transferred to the acceptor end of tRNA(Ala). Also edits incorrectly charged Ser-tRNA(Ala) and Gly-tRNA(Ala) via its editing domain.</text>
</comment>
<dbReference type="Gene3D" id="3.30.54.20">
    <property type="match status" value="1"/>
</dbReference>
<dbReference type="GO" id="GO:0005524">
    <property type="term" value="F:ATP binding"/>
    <property type="evidence" value="ECO:0007669"/>
    <property type="project" value="UniProtKB-UniRule"/>
</dbReference>
<evidence type="ECO:0000256" key="5">
    <source>
        <dbReference type="ARBA" id="ARBA00022741"/>
    </source>
</evidence>
<comment type="catalytic activity">
    <reaction evidence="11">
        <text>tRNA(Ala) + L-alanine + ATP = L-alanyl-tRNA(Ala) + AMP + diphosphate</text>
        <dbReference type="Rhea" id="RHEA:12540"/>
        <dbReference type="Rhea" id="RHEA-COMP:9657"/>
        <dbReference type="Rhea" id="RHEA-COMP:9923"/>
        <dbReference type="ChEBI" id="CHEBI:30616"/>
        <dbReference type="ChEBI" id="CHEBI:33019"/>
        <dbReference type="ChEBI" id="CHEBI:57972"/>
        <dbReference type="ChEBI" id="CHEBI:78442"/>
        <dbReference type="ChEBI" id="CHEBI:78497"/>
        <dbReference type="ChEBI" id="CHEBI:456215"/>
        <dbReference type="EC" id="6.1.1.7"/>
    </reaction>
</comment>
<dbReference type="Proteomes" id="UP000231292">
    <property type="component" value="Unassembled WGS sequence"/>
</dbReference>
<gene>
    <name evidence="11" type="primary">alaS</name>
    <name evidence="14" type="ORF">COX41_02210</name>
</gene>
<feature type="coiled-coil region" evidence="12">
    <location>
        <begin position="757"/>
        <end position="784"/>
    </location>
</feature>
<evidence type="ECO:0000256" key="2">
    <source>
        <dbReference type="ARBA" id="ARBA00022555"/>
    </source>
</evidence>
<feature type="domain" description="Alanyl-transfer RNA synthetases family profile" evidence="13">
    <location>
        <begin position="1"/>
        <end position="759"/>
    </location>
</feature>
<sequence>MTADILRDKFLAFFKAKKHKIIDSDSLVPKDDPTVLFTPAGMNQFKKEFMGFDSGFKRAATCQRCLRTDDLDKIGKTSAHHTFFEMLGNFSFGDYFKPEAIAWAWEFLTKELKIDPERLWVSVYKDDNESYKIWKETIGIPIEKIIKLGDKDNFWPAEAKTKGPNGPCGPCSEIFYDFGPGVGCGEKICDPSCSCGRFVEIWNLVFTQFNRKDDASLEPLPNKNIDTGMGLERLAAVMQGKQNNFETELFQPMIKEIIRGQSSAEGGAPADPIRRGAYSATRTVPVEKELIYAVSDHIRAVVFSIYDGITPSNEGRGYIVRKIIRKSVLHLRSLGINKPFLNKLVGQLAQIMHVPYPDLKERQEDIAQVILNEEVNFINILKLSSTLVDSEIEKVKTELENDPKIEGFIIASAGTSGALGISAFKLYDTNGIPLEITKDELSIRFIKVGEDFEAAYQNELDKQKNLSKSFSKMKGDVFDAKGLGLKLNTTKFLGYKENSAQAKILAILKDGKEVNPIRNGAPRRGISNGVNEILAGDSLQVVLDQTPFYAESGGQVGDTGRLISGKNVFEVLNTQKIDNVVLHIGKIISGSFKKGDKVIAQINIGRRLNIARNHTATHILQAALREVLGNHVQQQGSLVTDEKFRFDFTHFKRLSKEEISRVEEVANSYIAKNQGVNCKEMTLKDAKKAGALAFFEEKYGENVRVVTIGDISKELCGGTHLNNISEIGQIKIIGEGSAASGIRRIEGVTANFAEQFIKDQQQKAIEESKKKNKLKELKEQQKKRSVEVNSSLQDALPKLIKKIIVLNGINVISSLEPNLEMNALRLLADKLKEKLKQGVIALGSQDNEQKRAYLVIAVTQDLLSRGLDAGVLIRQVAPVIGGSGGGRGDFAQAGGTQPENFALAFEKLRGIIKTSI</sequence>
<dbReference type="PANTHER" id="PTHR11777">
    <property type="entry name" value="ALANYL-TRNA SYNTHETASE"/>
    <property type="match status" value="1"/>
</dbReference>
<proteinExistence type="inferred from homology"/>
<evidence type="ECO:0000313" key="15">
    <source>
        <dbReference type="Proteomes" id="UP000231292"/>
    </source>
</evidence>
<evidence type="ECO:0000259" key="13">
    <source>
        <dbReference type="PROSITE" id="PS50860"/>
    </source>
</evidence>
<dbReference type="Pfam" id="PF01411">
    <property type="entry name" value="tRNA-synt_2c"/>
    <property type="match status" value="1"/>
</dbReference>
<dbReference type="InterPro" id="IPR003156">
    <property type="entry name" value="DHHA1_dom"/>
</dbReference>
<dbReference type="AlphaFoldDB" id="A0A2G9YLG1"/>
<dbReference type="NCBIfam" id="TIGR00344">
    <property type="entry name" value="alaS"/>
    <property type="match status" value="1"/>
</dbReference>
<dbReference type="PANTHER" id="PTHR11777:SF9">
    <property type="entry name" value="ALANINE--TRNA LIGASE, CYTOPLASMIC"/>
    <property type="match status" value="1"/>
</dbReference>
<evidence type="ECO:0000256" key="11">
    <source>
        <dbReference type="HAMAP-Rule" id="MF_00036"/>
    </source>
</evidence>
<dbReference type="HAMAP" id="MF_00036_B">
    <property type="entry name" value="Ala_tRNA_synth_B"/>
    <property type="match status" value="1"/>
</dbReference>
<evidence type="ECO:0000256" key="4">
    <source>
        <dbReference type="ARBA" id="ARBA00022723"/>
    </source>
</evidence>
<dbReference type="GO" id="GO:0002161">
    <property type="term" value="F:aminoacyl-tRNA deacylase activity"/>
    <property type="evidence" value="ECO:0007669"/>
    <property type="project" value="TreeGrafter"/>
</dbReference>
<keyword evidence="4 11" id="KW-0479">Metal-binding</keyword>
<evidence type="ECO:0000256" key="1">
    <source>
        <dbReference type="ARBA" id="ARBA00008226"/>
    </source>
</evidence>
<keyword evidence="10 11" id="KW-0030">Aminoacyl-tRNA synthetase</keyword>
<keyword evidence="5 11" id="KW-0547">Nucleotide-binding</keyword>
<dbReference type="Pfam" id="PF07973">
    <property type="entry name" value="tRNA_SAD"/>
    <property type="match status" value="1"/>
</dbReference>
<dbReference type="InterPro" id="IPR018162">
    <property type="entry name" value="Ala-tRNA-ligase_IIc_anticod-bd"/>
</dbReference>
<keyword evidence="8 11" id="KW-0694">RNA-binding</keyword>
<comment type="caution">
    <text evidence="14">The sequence shown here is derived from an EMBL/GenBank/DDBJ whole genome shotgun (WGS) entry which is preliminary data.</text>
</comment>
<dbReference type="InterPro" id="IPR050058">
    <property type="entry name" value="Ala-tRNA_ligase"/>
</dbReference>
<dbReference type="Gene3D" id="3.30.980.10">
    <property type="entry name" value="Threonyl-trna Synthetase, Chain A, domain 2"/>
    <property type="match status" value="1"/>
</dbReference>
<dbReference type="PROSITE" id="PS50860">
    <property type="entry name" value="AA_TRNA_LIGASE_II_ALA"/>
    <property type="match status" value="1"/>
</dbReference>
<comment type="subcellular location">
    <subcellularLocation>
        <location evidence="11">Cytoplasm</location>
    </subcellularLocation>
</comment>
<name>A0A2G9YLG1_9BACT</name>
<dbReference type="FunFam" id="3.30.980.10:FF:000004">
    <property type="entry name" value="Alanine--tRNA ligase, cytoplasmic"/>
    <property type="match status" value="1"/>
</dbReference>
<evidence type="ECO:0000313" key="14">
    <source>
        <dbReference type="EMBL" id="PIP19553.1"/>
    </source>
</evidence>
<comment type="similarity">
    <text evidence="1 11">Belongs to the class-II aminoacyl-tRNA synthetase family.</text>
</comment>
<dbReference type="Gene3D" id="3.10.310.40">
    <property type="match status" value="1"/>
</dbReference>
<dbReference type="EMBL" id="PCRK01000047">
    <property type="protein sequence ID" value="PIP19553.1"/>
    <property type="molecule type" value="Genomic_DNA"/>
</dbReference>
<dbReference type="GO" id="GO:0006419">
    <property type="term" value="P:alanyl-tRNA aminoacylation"/>
    <property type="evidence" value="ECO:0007669"/>
    <property type="project" value="UniProtKB-UniRule"/>
</dbReference>
<evidence type="ECO:0000256" key="7">
    <source>
        <dbReference type="ARBA" id="ARBA00022840"/>
    </source>
</evidence>
<dbReference type="FunFam" id="3.30.54.20:FF:000001">
    <property type="entry name" value="Alanine--tRNA ligase"/>
    <property type="match status" value="1"/>
</dbReference>
<dbReference type="InterPro" id="IPR009000">
    <property type="entry name" value="Transl_B-barrel_sf"/>
</dbReference>
<dbReference type="PRINTS" id="PR00980">
    <property type="entry name" value="TRNASYNTHALA"/>
</dbReference>
<dbReference type="Pfam" id="PF02272">
    <property type="entry name" value="DHHA1"/>
    <property type="match status" value="1"/>
</dbReference>
<keyword evidence="11" id="KW-0963">Cytoplasm</keyword>
<comment type="domain">
    <text evidence="11">Consists of three domains; the N-terminal catalytic domain, the editing domain and the C-terminal C-Ala domain. The editing domain removes incorrectly charged amino acids, while the C-Ala domain, along with tRNA(Ala), serves as a bridge to cooperatively bring together the editing and aminoacylation centers thus stimulating deacylation of misacylated tRNAs.</text>
</comment>
<dbReference type="GO" id="GO:0004813">
    <property type="term" value="F:alanine-tRNA ligase activity"/>
    <property type="evidence" value="ECO:0007669"/>
    <property type="project" value="UniProtKB-UniRule"/>
</dbReference>
<keyword evidence="9 11" id="KW-0648">Protein biosynthesis</keyword>
<feature type="binding site" evidence="11">
    <location>
        <position position="716"/>
    </location>
    <ligand>
        <name>Zn(2+)</name>
        <dbReference type="ChEBI" id="CHEBI:29105"/>
    </ligand>
</feature>
<dbReference type="SUPFAM" id="SSF50447">
    <property type="entry name" value="Translation proteins"/>
    <property type="match status" value="1"/>
</dbReference>
<dbReference type="Gene3D" id="2.40.30.130">
    <property type="match status" value="1"/>
</dbReference>
<dbReference type="InterPro" id="IPR002318">
    <property type="entry name" value="Ala-tRNA-lgiase_IIc"/>
</dbReference>
<dbReference type="Gene3D" id="3.30.930.10">
    <property type="entry name" value="Bira Bifunctional Protein, Domain 2"/>
    <property type="match status" value="1"/>
</dbReference>
<dbReference type="InterPro" id="IPR018163">
    <property type="entry name" value="Thr/Ala-tRNA-synth_IIc_edit"/>
</dbReference>
<dbReference type="FunFam" id="3.10.310.40:FF:000001">
    <property type="entry name" value="Alanine--tRNA ligase"/>
    <property type="match status" value="1"/>
</dbReference>
<evidence type="ECO:0000256" key="8">
    <source>
        <dbReference type="ARBA" id="ARBA00022884"/>
    </source>
</evidence>
<keyword evidence="12" id="KW-0175">Coiled coil</keyword>
<dbReference type="InterPro" id="IPR012947">
    <property type="entry name" value="tRNA_SAD"/>
</dbReference>
<dbReference type="GO" id="GO:0005829">
    <property type="term" value="C:cytosol"/>
    <property type="evidence" value="ECO:0007669"/>
    <property type="project" value="TreeGrafter"/>
</dbReference>
<dbReference type="InterPro" id="IPR018164">
    <property type="entry name" value="Ala-tRNA-synth_IIc_N"/>
</dbReference>
<evidence type="ECO:0000256" key="3">
    <source>
        <dbReference type="ARBA" id="ARBA00022598"/>
    </source>
</evidence>